<comment type="caution">
    <text evidence="1">The sequence shown here is derived from an EMBL/GenBank/DDBJ whole genome shotgun (WGS) entry which is preliminary data.</text>
</comment>
<dbReference type="AlphaFoldDB" id="A0AAV7S9H0"/>
<dbReference type="EMBL" id="JANPWB010000008">
    <property type="protein sequence ID" value="KAJ1160435.1"/>
    <property type="molecule type" value="Genomic_DNA"/>
</dbReference>
<evidence type="ECO:0000313" key="2">
    <source>
        <dbReference type="Proteomes" id="UP001066276"/>
    </source>
</evidence>
<organism evidence="1 2">
    <name type="scientific">Pleurodeles waltl</name>
    <name type="common">Iberian ribbed newt</name>
    <dbReference type="NCBI Taxonomy" id="8319"/>
    <lineage>
        <taxon>Eukaryota</taxon>
        <taxon>Metazoa</taxon>
        <taxon>Chordata</taxon>
        <taxon>Craniata</taxon>
        <taxon>Vertebrata</taxon>
        <taxon>Euteleostomi</taxon>
        <taxon>Amphibia</taxon>
        <taxon>Batrachia</taxon>
        <taxon>Caudata</taxon>
        <taxon>Salamandroidea</taxon>
        <taxon>Salamandridae</taxon>
        <taxon>Pleurodelinae</taxon>
        <taxon>Pleurodeles</taxon>
    </lineage>
</organism>
<evidence type="ECO:0000313" key="1">
    <source>
        <dbReference type="EMBL" id="KAJ1160435.1"/>
    </source>
</evidence>
<protein>
    <submittedName>
        <fullName evidence="1">Uncharacterized protein</fullName>
    </submittedName>
</protein>
<keyword evidence="2" id="KW-1185">Reference proteome</keyword>
<name>A0AAV7S9H0_PLEWA</name>
<accession>A0AAV7S9H0</accession>
<dbReference type="Proteomes" id="UP001066276">
    <property type="component" value="Chromosome 4_2"/>
</dbReference>
<sequence>MSEQQQNHNSLNQAGMDPAPYAHASVTPLPPFSELSDPATVVPMLDPLRTFTRITVSWDWSHAANKALRAIKEAIHDKVTRAYFHPLKKTKLIRMPAWWAWVVSWCKKEQALLGLQRECGNVTGSVEPARRVTNCPGPTVLEERSLTLSEASLVVPTSLKRHPTESPATLVESRTCDSAGALAGRPLVEHSPRAPPAGPPTCHDAGCVVVIVCGGDGTQRGRHRTRVAFTTRVRRLPILPGPACQRWGQSEALIHSANKGRFLLILQRLARGQGQPET</sequence>
<reference evidence="1" key="1">
    <citation type="journal article" date="2022" name="bioRxiv">
        <title>Sequencing and chromosome-scale assembly of the giantPleurodeles waltlgenome.</title>
        <authorList>
            <person name="Brown T."/>
            <person name="Elewa A."/>
            <person name="Iarovenko S."/>
            <person name="Subramanian E."/>
            <person name="Araus A.J."/>
            <person name="Petzold A."/>
            <person name="Susuki M."/>
            <person name="Suzuki K.-i.T."/>
            <person name="Hayashi T."/>
            <person name="Toyoda A."/>
            <person name="Oliveira C."/>
            <person name="Osipova E."/>
            <person name="Leigh N.D."/>
            <person name="Simon A."/>
            <person name="Yun M.H."/>
        </authorList>
    </citation>
    <scope>NUCLEOTIDE SEQUENCE</scope>
    <source>
        <strain evidence="1">20211129_DDA</strain>
        <tissue evidence="1">Liver</tissue>
    </source>
</reference>
<proteinExistence type="predicted"/>
<gene>
    <name evidence="1" type="ORF">NDU88_000937</name>
</gene>